<dbReference type="AlphaFoldDB" id="A0A934KI05"/>
<sequence>MLYLDSSAIVKLVQQERESATLLAYLEQHAASALLASMLARVEVMRAAYFAGAAAVIRAANVLATFQQVAVHPQLLDDAGNLLPGRLRSLDAIHLATARLFAGQLVAVITYDRRLAEGARTLNLPVATPGSVA</sequence>
<dbReference type="InterPro" id="IPR029060">
    <property type="entry name" value="PIN-like_dom_sf"/>
</dbReference>
<proteinExistence type="predicted"/>
<dbReference type="RefSeq" id="WP_338178801.1">
    <property type="nucleotide sequence ID" value="NZ_JAEKNQ010000033.1"/>
</dbReference>
<dbReference type="Proteomes" id="UP000620075">
    <property type="component" value="Unassembled WGS sequence"/>
</dbReference>
<dbReference type="InterPro" id="IPR002716">
    <property type="entry name" value="PIN_dom"/>
</dbReference>
<dbReference type="SUPFAM" id="SSF88723">
    <property type="entry name" value="PIN domain-like"/>
    <property type="match status" value="1"/>
</dbReference>
<evidence type="ECO:0000313" key="3">
    <source>
        <dbReference type="Proteomes" id="UP000620075"/>
    </source>
</evidence>
<dbReference type="EMBL" id="JAEKNQ010000033">
    <property type="protein sequence ID" value="MBJ7603193.1"/>
    <property type="molecule type" value="Genomic_DNA"/>
</dbReference>
<evidence type="ECO:0000259" key="1">
    <source>
        <dbReference type="Pfam" id="PF01850"/>
    </source>
</evidence>
<reference evidence="2 3" key="1">
    <citation type="submission" date="2020-10" db="EMBL/GenBank/DDBJ databases">
        <title>Ca. Dormibacterota MAGs.</title>
        <authorList>
            <person name="Montgomery K."/>
        </authorList>
    </citation>
    <scope>NUCLEOTIDE SEQUENCE [LARGE SCALE GENOMIC DNA]</scope>
    <source>
        <strain evidence="2">SC8811_S16_3</strain>
    </source>
</reference>
<protein>
    <submittedName>
        <fullName evidence="2">Type II toxin-antitoxin system VapC family toxin</fullName>
    </submittedName>
</protein>
<evidence type="ECO:0000313" key="2">
    <source>
        <dbReference type="EMBL" id="MBJ7603193.1"/>
    </source>
</evidence>
<gene>
    <name evidence="2" type="ORF">JF888_08410</name>
</gene>
<comment type="caution">
    <text evidence="2">The sequence shown here is derived from an EMBL/GenBank/DDBJ whole genome shotgun (WGS) entry which is preliminary data.</text>
</comment>
<dbReference type="Pfam" id="PF01850">
    <property type="entry name" value="PIN"/>
    <property type="match status" value="1"/>
</dbReference>
<dbReference type="Gene3D" id="3.40.50.1010">
    <property type="entry name" value="5'-nuclease"/>
    <property type="match status" value="1"/>
</dbReference>
<organism evidence="2 3">
    <name type="scientific">Candidatus Dormiibacter inghamiae</name>
    <dbReference type="NCBI Taxonomy" id="3127013"/>
    <lineage>
        <taxon>Bacteria</taxon>
        <taxon>Bacillati</taxon>
        <taxon>Candidatus Dormiibacterota</taxon>
        <taxon>Candidatus Dormibacteria</taxon>
        <taxon>Candidatus Dormibacterales</taxon>
        <taxon>Candidatus Dormibacteraceae</taxon>
        <taxon>Candidatus Dormiibacter</taxon>
    </lineage>
</organism>
<dbReference type="CDD" id="cd09874">
    <property type="entry name" value="PIN_MT3492-like"/>
    <property type="match status" value="1"/>
</dbReference>
<name>A0A934KI05_9BACT</name>
<feature type="domain" description="PIN" evidence="1">
    <location>
        <begin position="3"/>
        <end position="117"/>
    </location>
</feature>
<accession>A0A934KI05</accession>